<dbReference type="Proteomes" id="UP000712600">
    <property type="component" value="Unassembled WGS sequence"/>
</dbReference>
<accession>A0A8S9P9L6</accession>
<evidence type="ECO:0000313" key="2">
    <source>
        <dbReference type="Proteomes" id="UP000712600"/>
    </source>
</evidence>
<name>A0A8S9P9L6_BRACR</name>
<reference evidence="1" key="1">
    <citation type="submission" date="2019-12" db="EMBL/GenBank/DDBJ databases">
        <title>Genome sequencing and annotation of Brassica cretica.</title>
        <authorList>
            <person name="Studholme D.J."/>
            <person name="Sarris P."/>
        </authorList>
    </citation>
    <scope>NUCLEOTIDE SEQUENCE</scope>
    <source>
        <strain evidence="1">PFS-109/04</strain>
        <tissue evidence="1">Leaf</tissue>
    </source>
</reference>
<evidence type="ECO:0000313" key="1">
    <source>
        <dbReference type="EMBL" id="KAF3513758.1"/>
    </source>
</evidence>
<proteinExistence type="predicted"/>
<protein>
    <submittedName>
        <fullName evidence="1">Uncharacterized protein</fullName>
    </submittedName>
</protein>
<sequence length="403" mass="44793">MEESPLVENFHFSGGGPGAGVRADFSYRRILEAGIRGITCALELAGAAISQQVSHRQEITPVVDLLEGDFAGFQTLSLSRSDGEDFLADFLIRRMGPLDLEENTRVMHSGCHYDGSFLIPVPSWGDVPEADEAVPMSPLRQRRSLLPDDDGPCSEIRQGDLVEIRRKYSISPLVGLRCTSKFERSPDGGMNEMAIFEAYFEAGFRGFIPSLIAEKGFYHIRSRDGRPFVDESRGAGGIFPFGDLWDRRYMIMNMNGPGGYPVFWGSVALVKLAMEIQVVPGTPSVCRYLPSSSLSMAFSTGPRGNIAVGPRQRSVGGDCRRLCDEVLMHQGLVRDLTIQKELDVQRTRVSTRWELMKEWLQKSFDHWDPEEEYHRYLLVVGGGGPLGNFPLAASPPSMTRPRP</sequence>
<comment type="caution">
    <text evidence="1">The sequence shown here is derived from an EMBL/GenBank/DDBJ whole genome shotgun (WGS) entry which is preliminary data.</text>
</comment>
<organism evidence="1 2">
    <name type="scientific">Brassica cretica</name>
    <name type="common">Mustard</name>
    <dbReference type="NCBI Taxonomy" id="69181"/>
    <lineage>
        <taxon>Eukaryota</taxon>
        <taxon>Viridiplantae</taxon>
        <taxon>Streptophyta</taxon>
        <taxon>Embryophyta</taxon>
        <taxon>Tracheophyta</taxon>
        <taxon>Spermatophyta</taxon>
        <taxon>Magnoliopsida</taxon>
        <taxon>eudicotyledons</taxon>
        <taxon>Gunneridae</taxon>
        <taxon>Pentapetalae</taxon>
        <taxon>rosids</taxon>
        <taxon>malvids</taxon>
        <taxon>Brassicales</taxon>
        <taxon>Brassicaceae</taxon>
        <taxon>Brassiceae</taxon>
        <taxon>Brassica</taxon>
    </lineage>
</organism>
<dbReference type="EMBL" id="QGKX02001521">
    <property type="protein sequence ID" value="KAF3513758.1"/>
    <property type="molecule type" value="Genomic_DNA"/>
</dbReference>
<gene>
    <name evidence="1" type="ORF">F2Q69_00007141</name>
</gene>
<dbReference type="AlphaFoldDB" id="A0A8S9P9L6"/>